<sequence length="797" mass="88760">MSDVLYEVVLPRLEGIRKQAGYYMARCPAHPDRQPSLSVSVGKEHPVVFHCHAGCERDAILDALGLTWAELCKPREERPRGGEWTPRGDAIAVYDYFDENGELLFQVLRTADKQFPCRIPDRSKKSGWAWRLGDTRRVPYRLPQILAAVRAGTTVYIAEGERDCNTLERHGLEATCNPGGAGKWRQEYAEHLSGADVVVIADRDDPGLDHARHVARTLAGVAAHVRIVQAAAGKDATDHFNAGHGAGDFVALDADQAPPRADEPPPADEEPPRDPFEDTWVGDAECSAEEILSGVYPTPEDGQARFIEPPEPLGGIEAEPKPLDVDQALPPRLAEFVRAVAEHLEVPIEAVASMAIAALSVAAVGRHMVDGGGGWLQPLILWMAAGLPPGERKSDLIRITAGPLRLAERGLAELHQAKMDEAAAERELLDPELKRIKEDLRKGNGDKQTLESDLADVQDKLKALPPKDASPPRLLVEDTTPEALSQRLKENDEALGIMTAEGGVFNIIKGRYSDGNASFEIYLKAYDEEYIPFDRVERGTVILHNPALAMGLCVQPDVIMDVAKIPGIRERGFLGRWFYVLPKSMLGYRKNRRTRMPQDQLEWWSQTLQGILNYTPHGPKRPYLTLDADADKLLQHLLDNIEPNLEETVGRFNYMRDWASKLCGKVLRLAGLFHLAQGYGEGRPISAATMTYAVAFGLWTINHAERVYKAWLRRDIEPGVEPILAWIRKRKPDTFAAGDLKTSLRNASWYSSEARDAALVKLYRDRWITSVIQYDGRGRRRKTAVFMPHPDLIKGQR</sequence>
<proteinExistence type="predicted"/>
<gene>
    <name evidence="2" type="ORF">CLV72_11644</name>
</gene>
<dbReference type="Gene3D" id="3.90.580.10">
    <property type="entry name" value="Zinc finger, CHC2-type domain"/>
    <property type="match status" value="1"/>
</dbReference>
<reference evidence="2 3" key="1">
    <citation type="submission" date="2018-03" db="EMBL/GenBank/DDBJ databases">
        <title>Genomic Encyclopedia of Archaeal and Bacterial Type Strains, Phase II (KMG-II): from individual species to whole genera.</title>
        <authorList>
            <person name="Goeker M."/>
        </authorList>
    </citation>
    <scope>NUCLEOTIDE SEQUENCE [LARGE SCALE GENOMIC DNA]</scope>
    <source>
        <strain evidence="2 3">DSM 45601</strain>
    </source>
</reference>
<dbReference type="InterPro" id="IPR036977">
    <property type="entry name" value="DNA_primase_Znf_CHC2"/>
</dbReference>
<dbReference type="Pfam" id="PF13148">
    <property type="entry name" value="DUF3987"/>
    <property type="match status" value="1"/>
</dbReference>
<dbReference type="Proteomes" id="UP000237846">
    <property type="component" value="Unassembled WGS sequence"/>
</dbReference>
<comment type="caution">
    <text evidence="2">The sequence shown here is derived from an EMBL/GenBank/DDBJ whole genome shotgun (WGS) entry which is preliminary data.</text>
</comment>
<keyword evidence="3" id="KW-1185">Reference proteome</keyword>
<dbReference type="GO" id="GO:0008270">
    <property type="term" value="F:zinc ion binding"/>
    <property type="evidence" value="ECO:0007669"/>
    <property type="project" value="InterPro"/>
</dbReference>
<name>A0A2T0PPV7_9ACTN</name>
<dbReference type="CDD" id="cd01029">
    <property type="entry name" value="TOPRIM_primases"/>
    <property type="match status" value="1"/>
</dbReference>
<organism evidence="2 3">
    <name type="scientific">Allonocardiopsis opalescens</name>
    <dbReference type="NCBI Taxonomy" id="1144618"/>
    <lineage>
        <taxon>Bacteria</taxon>
        <taxon>Bacillati</taxon>
        <taxon>Actinomycetota</taxon>
        <taxon>Actinomycetes</taxon>
        <taxon>Streptosporangiales</taxon>
        <taxon>Allonocardiopsis</taxon>
    </lineage>
</organism>
<dbReference type="RefSeq" id="WP_106253793.1">
    <property type="nucleotide sequence ID" value="NZ_PVZC01000016.1"/>
</dbReference>
<evidence type="ECO:0000313" key="3">
    <source>
        <dbReference type="Proteomes" id="UP000237846"/>
    </source>
</evidence>
<dbReference type="GO" id="GO:0003677">
    <property type="term" value="F:DNA binding"/>
    <property type="evidence" value="ECO:0007669"/>
    <property type="project" value="InterPro"/>
</dbReference>
<dbReference type="GO" id="GO:0006260">
    <property type="term" value="P:DNA replication"/>
    <property type="evidence" value="ECO:0007669"/>
    <property type="project" value="InterPro"/>
</dbReference>
<dbReference type="SUPFAM" id="SSF57783">
    <property type="entry name" value="Zinc beta-ribbon"/>
    <property type="match status" value="1"/>
</dbReference>
<dbReference type="InterPro" id="IPR025048">
    <property type="entry name" value="DUF3987"/>
</dbReference>
<dbReference type="AlphaFoldDB" id="A0A2T0PPV7"/>
<dbReference type="OrthoDB" id="5150132at2"/>
<protein>
    <submittedName>
        <fullName evidence="2">Uncharacterized protein DUF3987</fullName>
    </submittedName>
</protein>
<evidence type="ECO:0000313" key="2">
    <source>
        <dbReference type="EMBL" id="PRX90848.1"/>
    </source>
</evidence>
<dbReference type="InterPro" id="IPR034154">
    <property type="entry name" value="TOPRIM_DnaG/twinkle"/>
</dbReference>
<feature type="region of interest" description="Disordered" evidence="1">
    <location>
        <begin position="255"/>
        <end position="279"/>
    </location>
</feature>
<dbReference type="EMBL" id="PVZC01000016">
    <property type="protein sequence ID" value="PRX90848.1"/>
    <property type="molecule type" value="Genomic_DNA"/>
</dbReference>
<accession>A0A2T0PPV7</accession>
<evidence type="ECO:0000256" key="1">
    <source>
        <dbReference type="SAM" id="MobiDB-lite"/>
    </source>
</evidence>
<dbReference type="Gene3D" id="3.40.1360.10">
    <property type="match status" value="1"/>
</dbReference>